<gene>
    <name evidence="1" type="ORF">TKK_012248</name>
</gene>
<dbReference type="AlphaFoldDB" id="A0ABD2WJV5"/>
<dbReference type="Proteomes" id="UP001627154">
    <property type="component" value="Unassembled WGS sequence"/>
</dbReference>
<evidence type="ECO:0000313" key="2">
    <source>
        <dbReference type="Proteomes" id="UP001627154"/>
    </source>
</evidence>
<sequence length="89" mass="10426">MSDETVFVHINNKNCTKFTYNSTLKIMIPLLHKSIGRCCLKQLNTFNGHFTVVFLKCILTVVEKIILNNANYLTNTYRLYPLSLYQIYM</sequence>
<comment type="caution">
    <text evidence="1">The sequence shown here is derived from an EMBL/GenBank/DDBJ whole genome shotgun (WGS) entry which is preliminary data.</text>
</comment>
<accession>A0ABD2WJV5</accession>
<proteinExistence type="predicted"/>
<name>A0ABD2WJV5_9HYME</name>
<keyword evidence="2" id="KW-1185">Reference proteome</keyword>
<dbReference type="EMBL" id="JBJJXI010000098">
    <property type="protein sequence ID" value="KAL3393382.1"/>
    <property type="molecule type" value="Genomic_DNA"/>
</dbReference>
<organism evidence="1 2">
    <name type="scientific">Trichogramma kaykai</name>
    <dbReference type="NCBI Taxonomy" id="54128"/>
    <lineage>
        <taxon>Eukaryota</taxon>
        <taxon>Metazoa</taxon>
        <taxon>Ecdysozoa</taxon>
        <taxon>Arthropoda</taxon>
        <taxon>Hexapoda</taxon>
        <taxon>Insecta</taxon>
        <taxon>Pterygota</taxon>
        <taxon>Neoptera</taxon>
        <taxon>Endopterygota</taxon>
        <taxon>Hymenoptera</taxon>
        <taxon>Apocrita</taxon>
        <taxon>Proctotrupomorpha</taxon>
        <taxon>Chalcidoidea</taxon>
        <taxon>Trichogrammatidae</taxon>
        <taxon>Trichogramma</taxon>
    </lineage>
</organism>
<protein>
    <submittedName>
        <fullName evidence="1">Uncharacterized protein</fullName>
    </submittedName>
</protein>
<reference evidence="1 2" key="1">
    <citation type="journal article" date="2024" name="bioRxiv">
        <title>A reference genome for Trichogramma kaykai: A tiny desert-dwelling parasitoid wasp with competing sex-ratio distorters.</title>
        <authorList>
            <person name="Culotta J."/>
            <person name="Lindsey A.R."/>
        </authorList>
    </citation>
    <scope>NUCLEOTIDE SEQUENCE [LARGE SCALE GENOMIC DNA]</scope>
    <source>
        <strain evidence="1 2">KSX58</strain>
    </source>
</reference>
<evidence type="ECO:0000313" key="1">
    <source>
        <dbReference type="EMBL" id="KAL3393382.1"/>
    </source>
</evidence>